<dbReference type="AlphaFoldDB" id="A0A060HL52"/>
<evidence type="ECO:0000313" key="5">
    <source>
        <dbReference type="Proteomes" id="UP000027093"/>
    </source>
</evidence>
<reference evidence="4 5" key="1">
    <citation type="journal article" date="2014" name="Int. J. Syst. Evol. Microbiol.">
        <title>Nitrososphaera viennensis gen. nov., sp. nov., an aerobic and mesophilic, ammonia-oxidizing archaeon from soil and a member of the archaeal phylum Thaumarchaeota.</title>
        <authorList>
            <person name="Stieglmeier M."/>
            <person name="Klingl A."/>
            <person name="Alves R.J."/>
            <person name="Rittmann S.K."/>
            <person name="Melcher M."/>
            <person name="Leisch N."/>
            <person name="Schleper C."/>
        </authorList>
    </citation>
    <scope>NUCLEOTIDE SEQUENCE [LARGE SCALE GENOMIC DNA]</scope>
    <source>
        <strain evidence="4">EN76</strain>
    </source>
</reference>
<dbReference type="EMBL" id="CP007536">
    <property type="protein sequence ID" value="AIC17249.1"/>
    <property type="molecule type" value="Genomic_DNA"/>
</dbReference>
<dbReference type="InterPro" id="IPR000573">
    <property type="entry name" value="AconitaseA/IPMdHydase_ssu_swvl"/>
</dbReference>
<evidence type="ECO:0000259" key="3">
    <source>
        <dbReference type="Pfam" id="PF00694"/>
    </source>
</evidence>
<proteinExistence type="inferred from homology"/>
<gene>
    <name evidence="4" type="primary">leuD2</name>
    <name evidence="4" type="ORF">NVIE_029710</name>
</gene>
<dbReference type="HOGENOM" id="CLU_081378_1_1_2"/>
<name>A0A060HL52_9ARCH</name>
<dbReference type="EC" id="4.2.1.33" evidence="4"/>
<dbReference type="Gene3D" id="3.20.19.10">
    <property type="entry name" value="Aconitase, domain 4"/>
    <property type="match status" value="1"/>
</dbReference>
<keyword evidence="2 4" id="KW-0456">Lyase</keyword>
<evidence type="ECO:0000313" key="4">
    <source>
        <dbReference type="EMBL" id="AIC17249.1"/>
    </source>
</evidence>
<dbReference type="PANTHER" id="PTHR43345:SF2">
    <property type="entry name" value="3-ISOPROPYLMALATE DEHYDRATASE SMALL SUBUNIT 1"/>
    <property type="match status" value="1"/>
</dbReference>
<dbReference type="InterPro" id="IPR011827">
    <property type="entry name" value="LeuD_type2/HacB/DmdB"/>
</dbReference>
<dbReference type="STRING" id="926571.NVIE_029710"/>
<comment type="similarity">
    <text evidence="1">Belongs to the LeuD family. LeuD type 2 subfamily.</text>
</comment>
<organism evidence="4 5">
    <name type="scientific">Nitrososphaera viennensis EN76</name>
    <dbReference type="NCBI Taxonomy" id="926571"/>
    <lineage>
        <taxon>Archaea</taxon>
        <taxon>Nitrososphaerota</taxon>
        <taxon>Nitrososphaeria</taxon>
        <taxon>Nitrososphaerales</taxon>
        <taxon>Nitrososphaeraceae</taxon>
        <taxon>Nitrososphaera</taxon>
    </lineage>
</organism>
<dbReference type="InterPro" id="IPR050075">
    <property type="entry name" value="LeuD"/>
</dbReference>
<evidence type="ECO:0000256" key="1">
    <source>
        <dbReference type="ARBA" id="ARBA00009869"/>
    </source>
</evidence>
<dbReference type="Pfam" id="PF00694">
    <property type="entry name" value="Aconitase_C"/>
    <property type="match status" value="1"/>
</dbReference>
<dbReference type="InterPro" id="IPR015928">
    <property type="entry name" value="Aconitase/3IPM_dehydase_swvl"/>
</dbReference>
<dbReference type="SUPFAM" id="SSF52016">
    <property type="entry name" value="LeuD/IlvD-like"/>
    <property type="match status" value="1"/>
</dbReference>
<dbReference type="PANTHER" id="PTHR43345">
    <property type="entry name" value="3-ISOPROPYLMALATE DEHYDRATASE SMALL SUBUNIT 2-RELATED-RELATED"/>
    <property type="match status" value="1"/>
</dbReference>
<protein>
    <submittedName>
        <fullName evidence="4">3-isopropylmalate dehydratase small subunit</fullName>
        <ecNumber evidence="4">4.2.1.33</ecNumber>
    </submittedName>
</protein>
<accession>A0A060HL52</accession>
<dbReference type="Proteomes" id="UP000027093">
    <property type="component" value="Chromosome"/>
</dbReference>
<sequence>MMNKTLRGRVHKYERDNIDTDVIIPGPYLKIHDHKELAKHAMEGIDPKFPEKVQQGDFLVTGSNFGCGSSREHAPIALSQTGIKAILAPTFARIFYRNAVDGGYLLPIEIDAATVKKISDRDELEIDLASNRITNVTKNEQYSMKPFPELIAKIVEAGGLMKYKPS</sequence>
<dbReference type="KEGG" id="nvn:NVIE_029710"/>
<dbReference type="GO" id="GO:0003861">
    <property type="term" value="F:3-isopropylmalate dehydratase activity"/>
    <property type="evidence" value="ECO:0007669"/>
    <property type="project" value="UniProtKB-EC"/>
</dbReference>
<dbReference type="InterPro" id="IPR033940">
    <property type="entry name" value="IPMI_Swivel"/>
</dbReference>
<dbReference type="NCBIfam" id="TIGR02087">
    <property type="entry name" value="LEUD_arch"/>
    <property type="match status" value="1"/>
</dbReference>
<feature type="domain" description="Aconitase A/isopropylmalate dehydratase small subunit swivel" evidence="3">
    <location>
        <begin position="48"/>
        <end position="111"/>
    </location>
</feature>
<dbReference type="CDD" id="cd01577">
    <property type="entry name" value="IPMI_Swivel"/>
    <property type="match status" value="1"/>
</dbReference>
<keyword evidence="5" id="KW-1185">Reference proteome</keyword>
<evidence type="ECO:0000256" key="2">
    <source>
        <dbReference type="ARBA" id="ARBA00023239"/>
    </source>
</evidence>